<comment type="subcellular location">
    <subcellularLocation>
        <location evidence="2">Cell inner membrane</location>
        <topology evidence="2">Multi-pass membrane protein</topology>
    </subcellularLocation>
</comment>
<name>A0A0W0VPI9_9GAMM</name>
<feature type="domain" description="HemY N-terminal" evidence="11">
    <location>
        <begin position="26"/>
        <end position="132"/>
    </location>
</feature>
<evidence type="ECO:0000256" key="8">
    <source>
        <dbReference type="ARBA" id="ARBA00023136"/>
    </source>
</evidence>
<evidence type="ECO:0000313" key="12">
    <source>
        <dbReference type="EMBL" id="KTD22065.1"/>
    </source>
</evidence>
<proteinExistence type="predicted"/>
<dbReference type="RefSeq" id="WP_028373212.1">
    <property type="nucleotide sequence ID" value="NZ_CAAAJD010000045.1"/>
</dbReference>
<dbReference type="STRING" id="45067.Llan_1328"/>
<dbReference type="UniPathway" id="UPA00252"/>
<dbReference type="NCBIfam" id="TIGR00540">
    <property type="entry name" value="TPR_hemY_coli"/>
    <property type="match status" value="1"/>
</dbReference>
<keyword evidence="13" id="KW-1185">Reference proteome</keyword>
<sequence length="397" mass="45087">MIRLLIVFLVLLASVLVGIQLNRDPGYLLIALNHWTVETTLWVAIVGLILIFFLLHALLLILAKVIKSPAALRDWQAKRRMQKAQAKTQKGLIEFSEGYWMQAKNHLIKALPDTDSPLLNYLTAARAAQEMGDNKLRDNYLREAQQSMPDAKIAVELTQAQLQLANKQWEQALATLRHLQDLAPQHPYVLKLLMRLYKEIKDWPQLIALLPELKKNHVISGEDFEKLRHNTYLQAMLELARASDPKALTTMVAKLPKALVYDPELMAVYSSFLITQGENAKAEHILHQCLKKEFNEKLIGLYGQLKLGDAPLIYAESLIKKNPDSSILYLSLGRLSVTNHLWGKARGYFEKSISLRQTPEAYAELGKLLEKLNDQPGACEAYRQGLVLSIQKEQHYG</sequence>
<feature type="transmembrane region" description="Helical" evidence="10">
    <location>
        <begin position="41"/>
        <end position="63"/>
    </location>
</feature>
<evidence type="ECO:0000256" key="6">
    <source>
        <dbReference type="ARBA" id="ARBA00022692"/>
    </source>
</evidence>
<evidence type="ECO:0000256" key="4">
    <source>
        <dbReference type="ARBA" id="ARBA00022475"/>
    </source>
</evidence>
<comment type="function">
    <text evidence="1">Involved in a late step of protoheme IX synthesis.</text>
</comment>
<evidence type="ECO:0000256" key="3">
    <source>
        <dbReference type="ARBA" id="ARBA00004744"/>
    </source>
</evidence>
<dbReference type="InterPro" id="IPR010817">
    <property type="entry name" value="HemY_N"/>
</dbReference>
<evidence type="ECO:0000256" key="9">
    <source>
        <dbReference type="ARBA" id="ARBA00023244"/>
    </source>
</evidence>
<evidence type="ECO:0000256" key="2">
    <source>
        <dbReference type="ARBA" id="ARBA00004429"/>
    </source>
</evidence>
<keyword evidence="7 10" id="KW-1133">Transmembrane helix</keyword>
<organism evidence="12 13">
    <name type="scientific">Legionella lansingensis</name>
    <dbReference type="NCBI Taxonomy" id="45067"/>
    <lineage>
        <taxon>Bacteria</taxon>
        <taxon>Pseudomonadati</taxon>
        <taxon>Pseudomonadota</taxon>
        <taxon>Gammaproteobacteria</taxon>
        <taxon>Legionellales</taxon>
        <taxon>Legionellaceae</taxon>
        <taxon>Legionella</taxon>
    </lineage>
</organism>
<dbReference type="InterPro" id="IPR011990">
    <property type="entry name" value="TPR-like_helical_dom_sf"/>
</dbReference>
<keyword evidence="4" id="KW-1003">Cell membrane</keyword>
<comment type="pathway">
    <text evidence="3">Porphyrin-containing compound metabolism; protoheme biosynthesis.</text>
</comment>
<dbReference type="AlphaFoldDB" id="A0A0W0VPI9"/>
<evidence type="ECO:0000313" key="13">
    <source>
        <dbReference type="Proteomes" id="UP000054869"/>
    </source>
</evidence>
<dbReference type="PATRIC" id="fig|45067.4.peg.1394"/>
<keyword evidence="9" id="KW-0627">Porphyrin biosynthesis</keyword>
<comment type="caution">
    <text evidence="12">The sequence shown here is derived from an EMBL/GenBank/DDBJ whole genome shotgun (WGS) entry which is preliminary data.</text>
</comment>
<reference evidence="12 13" key="1">
    <citation type="submission" date="2015-11" db="EMBL/GenBank/DDBJ databases">
        <title>Genomic analysis of 38 Legionella species identifies large and diverse effector repertoires.</title>
        <authorList>
            <person name="Burstein D."/>
            <person name="Amaro F."/>
            <person name="Zusman T."/>
            <person name="Lifshitz Z."/>
            <person name="Cohen O."/>
            <person name="Gilbert J.A."/>
            <person name="Pupko T."/>
            <person name="Shuman H.A."/>
            <person name="Segal G."/>
        </authorList>
    </citation>
    <scope>NUCLEOTIDE SEQUENCE [LARGE SCALE GENOMIC DNA]</scope>
    <source>
        <strain evidence="12 13">ATCC 49751</strain>
    </source>
</reference>
<dbReference type="GO" id="GO:0006779">
    <property type="term" value="P:porphyrin-containing compound biosynthetic process"/>
    <property type="evidence" value="ECO:0007669"/>
    <property type="project" value="UniProtKB-KW"/>
</dbReference>
<dbReference type="EMBL" id="LNYI01000028">
    <property type="protein sequence ID" value="KTD22065.1"/>
    <property type="molecule type" value="Genomic_DNA"/>
</dbReference>
<dbReference type="GO" id="GO:0005886">
    <property type="term" value="C:plasma membrane"/>
    <property type="evidence" value="ECO:0007669"/>
    <property type="project" value="UniProtKB-SubCell"/>
</dbReference>
<dbReference type="OrthoDB" id="7053339at2"/>
<dbReference type="InterPro" id="IPR005254">
    <property type="entry name" value="Heme_biosyn_assoc_TPR_pro"/>
</dbReference>
<dbReference type="SUPFAM" id="SSF48452">
    <property type="entry name" value="TPR-like"/>
    <property type="match status" value="1"/>
</dbReference>
<evidence type="ECO:0000256" key="1">
    <source>
        <dbReference type="ARBA" id="ARBA00002962"/>
    </source>
</evidence>
<dbReference type="eggNOG" id="COG3071">
    <property type="taxonomic scope" value="Bacteria"/>
</dbReference>
<evidence type="ECO:0000256" key="5">
    <source>
        <dbReference type="ARBA" id="ARBA00022519"/>
    </source>
</evidence>
<accession>A0A0W0VPI9</accession>
<evidence type="ECO:0000256" key="10">
    <source>
        <dbReference type="SAM" id="Phobius"/>
    </source>
</evidence>
<dbReference type="Proteomes" id="UP000054869">
    <property type="component" value="Unassembled WGS sequence"/>
</dbReference>
<evidence type="ECO:0000259" key="11">
    <source>
        <dbReference type="Pfam" id="PF07219"/>
    </source>
</evidence>
<keyword evidence="6 10" id="KW-0812">Transmembrane</keyword>
<keyword evidence="8 10" id="KW-0472">Membrane</keyword>
<dbReference type="GO" id="GO:0042168">
    <property type="term" value="P:heme metabolic process"/>
    <property type="evidence" value="ECO:0007669"/>
    <property type="project" value="InterPro"/>
</dbReference>
<gene>
    <name evidence="12" type="primary">hemY</name>
    <name evidence="12" type="ORF">Llan_1328</name>
</gene>
<dbReference type="Pfam" id="PF07219">
    <property type="entry name" value="HemY_N"/>
    <property type="match status" value="1"/>
</dbReference>
<protein>
    <submittedName>
        <fullName evidence="12">Protoporphyrinogen oxidase</fullName>
    </submittedName>
</protein>
<evidence type="ECO:0000256" key="7">
    <source>
        <dbReference type="ARBA" id="ARBA00022989"/>
    </source>
</evidence>
<keyword evidence="5" id="KW-0997">Cell inner membrane</keyword>
<dbReference type="Gene3D" id="1.25.40.10">
    <property type="entry name" value="Tetratricopeptide repeat domain"/>
    <property type="match status" value="2"/>
</dbReference>